<evidence type="ECO:0000313" key="2">
    <source>
        <dbReference type="Proteomes" id="UP000029492"/>
    </source>
</evidence>
<keyword evidence="2" id="KW-1185">Reference proteome</keyword>
<dbReference type="HOGENOM" id="CLU_116670_1_0_5"/>
<dbReference type="PANTHER" id="PTHR34235:SF4">
    <property type="entry name" value="SLR0291 PROTEIN"/>
    <property type="match status" value="1"/>
</dbReference>
<dbReference type="PANTHER" id="PTHR34235">
    <property type="entry name" value="SLR1203 PROTEIN-RELATED"/>
    <property type="match status" value="1"/>
</dbReference>
<evidence type="ECO:0000313" key="1">
    <source>
        <dbReference type="EMBL" id="AIQ89102.1"/>
    </source>
</evidence>
<dbReference type="KEGG" id="mor:MOC_1347"/>
<dbReference type="Gene3D" id="1.20.1220.20">
    <property type="entry name" value="Uncharcterised protein PF01724"/>
    <property type="match status" value="1"/>
</dbReference>
<sequence length="167" mass="18795">MDRPSLYDDDIVTSAEEQAAALRALGARSDLSNAVDWENVAEEIESVGRSQLRAVEGLLVQALAHMLKRLSAPDLPVTRPWREETLTFQIAARNRFERSMRQRLDWDRIWKSARETANLGLTPYGDGLLPNLPDSCPVDPDELLSARFDMDAILLQIAESRKHTPSL</sequence>
<dbReference type="InterPro" id="IPR002636">
    <property type="entry name" value="DUF29"/>
</dbReference>
<protein>
    <submittedName>
        <fullName evidence="1">Protein of unassigned function</fullName>
    </submittedName>
</protein>
<accession>A0A089NNZ1</accession>
<dbReference type="AlphaFoldDB" id="A0A089NNZ1"/>
<proteinExistence type="predicted"/>
<reference evidence="1 2" key="1">
    <citation type="journal article" date="2014" name="PLoS ONE">
        <title>Genome Information of Methylobacterium oryzae, a Plant-Probiotic Methylotroph in the Phyllosphere.</title>
        <authorList>
            <person name="Kwak M.J."/>
            <person name="Jeong H."/>
            <person name="Madhaiyan M."/>
            <person name="Lee Y."/>
            <person name="Sa T.M."/>
            <person name="Oh T.K."/>
            <person name="Kim J.F."/>
        </authorList>
    </citation>
    <scope>NUCLEOTIDE SEQUENCE [LARGE SCALE GENOMIC DNA]</scope>
    <source>
        <strain evidence="1 2">CBMB20</strain>
    </source>
</reference>
<organism evidence="1 2">
    <name type="scientific">Methylobacterium oryzae CBMB20</name>
    <dbReference type="NCBI Taxonomy" id="693986"/>
    <lineage>
        <taxon>Bacteria</taxon>
        <taxon>Pseudomonadati</taxon>
        <taxon>Pseudomonadota</taxon>
        <taxon>Alphaproteobacteria</taxon>
        <taxon>Hyphomicrobiales</taxon>
        <taxon>Methylobacteriaceae</taxon>
        <taxon>Methylobacterium</taxon>
    </lineage>
</organism>
<dbReference type="Proteomes" id="UP000029492">
    <property type="component" value="Chromosome"/>
</dbReference>
<name>A0A089NNZ1_9HYPH</name>
<dbReference type="eggNOG" id="ENOG5032WIF">
    <property type="taxonomic scope" value="Bacteria"/>
</dbReference>
<gene>
    <name evidence="1" type="ORF">MOC_1347</name>
</gene>
<dbReference type="EMBL" id="CP003811">
    <property type="protein sequence ID" value="AIQ89102.1"/>
    <property type="molecule type" value="Genomic_DNA"/>
</dbReference>
<dbReference type="STRING" id="693986.MOC_1347"/>
<dbReference type="Pfam" id="PF01724">
    <property type="entry name" value="DUF29"/>
    <property type="match status" value="1"/>
</dbReference>
<dbReference type="RefSeq" id="WP_100793920.1">
    <property type="nucleotide sequence ID" value="NZ_CP003811.1"/>
</dbReference>